<protein>
    <submittedName>
        <fullName evidence="1">Uncharacterized protein</fullName>
    </submittedName>
</protein>
<reference evidence="1 2" key="1">
    <citation type="submission" date="2019-04" db="EMBL/GenBank/DDBJ databases">
        <title>Chromosome genome assembly for Takifugu flavidus.</title>
        <authorList>
            <person name="Xiao S."/>
        </authorList>
    </citation>
    <scope>NUCLEOTIDE SEQUENCE [LARGE SCALE GENOMIC DNA]</scope>
    <source>
        <strain evidence="1">HTHZ2018</strain>
        <tissue evidence="1">Muscle</tissue>
    </source>
</reference>
<keyword evidence="2" id="KW-1185">Reference proteome</keyword>
<proteinExistence type="predicted"/>
<dbReference type="PANTHER" id="PTHR47027">
    <property type="entry name" value="REVERSE TRANSCRIPTASE DOMAIN-CONTAINING PROTEIN"/>
    <property type="match status" value="1"/>
</dbReference>
<comment type="caution">
    <text evidence="1">The sequence shown here is derived from an EMBL/GenBank/DDBJ whole genome shotgun (WGS) entry which is preliminary data.</text>
</comment>
<evidence type="ECO:0000313" key="1">
    <source>
        <dbReference type="EMBL" id="TWW56370.1"/>
    </source>
</evidence>
<evidence type="ECO:0000313" key="2">
    <source>
        <dbReference type="Proteomes" id="UP000324091"/>
    </source>
</evidence>
<organism evidence="1 2">
    <name type="scientific">Takifugu flavidus</name>
    <name type="common">sansaifugu</name>
    <dbReference type="NCBI Taxonomy" id="433684"/>
    <lineage>
        <taxon>Eukaryota</taxon>
        <taxon>Metazoa</taxon>
        <taxon>Chordata</taxon>
        <taxon>Craniata</taxon>
        <taxon>Vertebrata</taxon>
        <taxon>Euteleostomi</taxon>
        <taxon>Actinopterygii</taxon>
        <taxon>Neopterygii</taxon>
        <taxon>Teleostei</taxon>
        <taxon>Neoteleostei</taxon>
        <taxon>Acanthomorphata</taxon>
        <taxon>Eupercaria</taxon>
        <taxon>Tetraodontiformes</taxon>
        <taxon>Tetradontoidea</taxon>
        <taxon>Tetraodontidae</taxon>
        <taxon>Takifugu</taxon>
    </lineage>
</organism>
<sequence length="274" mass="31043">MSDTIAAANKNPYFLTPIARFVVIADDAAVVAHSQEHLQTLMDHFSQACQDFSLVISLNKTKTMGQGTENPPSITINNYTLEAEADREGMGQWKAHYTYKGAGVQSLRILGVTWKDMVTHTAILERAQLPSMYSLLRQRRLRWLGLVCRMDDGHIPKDILFAELSSGKRQKGRPQLRYKDVCKQDLKSFNISLDNWEVTAQDRLKWQKALHTGLLNYENTLAKHHETKRIKRKQQQVSSSPLPSSGVAHTCDICGRVCASRIGLLSHRRRCVKT</sequence>
<gene>
    <name evidence="1" type="ORF">D4764_08G0003570</name>
</gene>
<dbReference type="Proteomes" id="UP000324091">
    <property type="component" value="Chromosome 8"/>
</dbReference>
<dbReference type="PANTHER" id="PTHR47027:SF20">
    <property type="entry name" value="REVERSE TRANSCRIPTASE-LIKE PROTEIN WITH RNA-DIRECTED DNA POLYMERASE DOMAIN"/>
    <property type="match status" value="1"/>
</dbReference>
<dbReference type="EMBL" id="RHFK02000021">
    <property type="protein sequence ID" value="TWW56370.1"/>
    <property type="molecule type" value="Genomic_DNA"/>
</dbReference>
<name>A0A5C6MSA5_9TELE</name>
<accession>A0A5C6MSA5</accession>
<dbReference type="AlphaFoldDB" id="A0A5C6MSA5"/>